<dbReference type="AlphaFoldDB" id="A0AA38UA40"/>
<evidence type="ECO:0000313" key="1">
    <source>
        <dbReference type="EMBL" id="KAJ3831632.1"/>
    </source>
</evidence>
<feature type="non-terminal residue" evidence="1">
    <location>
        <position position="1"/>
    </location>
</feature>
<comment type="caution">
    <text evidence="1">The sequence shown here is derived from an EMBL/GenBank/DDBJ whole genome shotgun (WGS) entry which is preliminary data.</text>
</comment>
<evidence type="ECO:0000313" key="2">
    <source>
        <dbReference type="Proteomes" id="UP001163846"/>
    </source>
</evidence>
<protein>
    <submittedName>
        <fullName evidence="1">Uncharacterized protein</fullName>
    </submittedName>
</protein>
<dbReference type="EMBL" id="MU807330">
    <property type="protein sequence ID" value="KAJ3831632.1"/>
    <property type="molecule type" value="Genomic_DNA"/>
</dbReference>
<organism evidence="1 2">
    <name type="scientific">Lentinula raphanica</name>
    <dbReference type="NCBI Taxonomy" id="153919"/>
    <lineage>
        <taxon>Eukaryota</taxon>
        <taxon>Fungi</taxon>
        <taxon>Dikarya</taxon>
        <taxon>Basidiomycota</taxon>
        <taxon>Agaricomycotina</taxon>
        <taxon>Agaricomycetes</taxon>
        <taxon>Agaricomycetidae</taxon>
        <taxon>Agaricales</taxon>
        <taxon>Marasmiineae</taxon>
        <taxon>Omphalotaceae</taxon>
        <taxon>Lentinula</taxon>
    </lineage>
</organism>
<dbReference type="Proteomes" id="UP001163846">
    <property type="component" value="Unassembled WGS sequence"/>
</dbReference>
<reference evidence="1" key="1">
    <citation type="submission" date="2022-08" db="EMBL/GenBank/DDBJ databases">
        <authorList>
            <consortium name="DOE Joint Genome Institute"/>
            <person name="Min B."/>
            <person name="Riley R."/>
            <person name="Sierra-Patev S."/>
            <person name="Naranjo-Ortiz M."/>
            <person name="Looney B."/>
            <person name="Konkel Z."/>
            <person name="Slot J.C."/>
            <person name="Sakamoto Y."/>
            <person name="Steenwyk J.L."/>
            <person name="Rokas A."/>
            <person name="Carro J."/>
            <person name="Camarero S."/>
            <person name="Ferreira P."/>
            <person name="Molpeceres G."/>
            <person name="Ruiz-Duenas F.J."/>
            <person name="Serrano A."/>
            <person name="Henrissat B."/>
            <person name="Drula E."/>
            <person name="Hughes K.W."/>
            <person name="Mata J.L."/>
            <person name="Ishikawa N.K."/>
            <person name="Vargas-Isla R."/>
            <person name="Ushijima S."/>
            <person name="Smith C.A."/>
            <person name="Ahrendt S."/>
            <person name="Andreopoulos W."/>
            <person name="He G."/>
            <person name="Labutti K."/>
            <person name="Lipzen A."/>
            <person name="Ng V."/>
            <person name="Sandor L."/>
            <person name="Barry K."/>
            <person name="Martinez A.T."/>
            <person name="Xiao Y."/>
            <person name="Gibbons J.G."/>
            <person name="Terashima K."/>
            <person name="Hibbett D.S."/>
            <person name="Grigoriev I.V."/>
        </authorList>
    </citation>
    <scope>NUCLEOTIDE SEQUENCE</scope>
    <source>
        <strain evidence="1">TFB9207</strain>
    </source>
</reference>
<name>A0AA38UA40_9AGAR</name>
<gene>
    <name evidence="1" type="ORF">F5878DRAFT_499460</name>
</gene>
<sequence length="167" mass="19544">QVDRSGWPKWVSDAYDALMADNRPSDDRWVTTLTAWITFEQNHEFRNPNGSSATLKATGRPHAISWWFRNRKPVSREPPDDIFGDVDAFAAQWWVWWSMINPPWRERDSTTGRVIINETDNGDWSNLTRPGQCGILTVLFCLFWWHQRLPGPCQEWSNALRDVAWVV</sequence>
<feature type="non-terminal residue" evidence="1">
    <location>
        <position position="167"/>
    </location>
</feature>
<proteinExistence type="predicted"/>
<accession>A0AA38UA40</accession>
<keyword evidence="2" id="KW-1185">Reference proteome</keyword>